<sequence>MVTKDDLGRSSPDKDEDLKGTFVSVLIIGAIILVFWITLFSIFLSRM</sequence>
<evidence type="ECO:0000313" key="3">
    <source>
        <dbReference type="Proteomes" id="UP000294650"/>
    </source>
</evidence>
<feature type="transmembrane region" description="Helical" evidence="1">
    <location>
        <begin position="20"/>
        <end position="44"/>
    </location>
</feature>
<protein>
    <submittedName>
        <fullName evidence="2">Cytochrome c oxidase subunit IIa family protein</fullName>
    </submittedName>
</protein>
<keyword evidence="1" id="KW-1133">Transmembrane helix</keyword>
<dbReference type="RefSeq" id="WP_243646841.1">
    <property type="nucleotide sequence ID" value="NZ_SMAN01000015.1"/>
</dbReference>
<keyword evidence="1" id="KW-0812">Transmembrane</keyword>
<keyword evidence="3" id="KW-1185">Reference proteome</keyword>
<evidence type="ECO:0000256" key="1">
    <source>
        <dbReference type="SAM" id="Phobius"/>
    </source>
</evidence>
<dbReference type="InterPro" id="IPR012538">
    <property type="entry name" value="Cyt_c_oxidase_su2a"/>
</dbReference>
<reference evidence="2 3" key="1">
    <citation type="submission" date="2019-03" db="EMBL/GenBank/DDBJ databases">
        <title>Genomic Encyclopedia of Type Strains, Phase IV (KMG-IV): sequencing the most valuable type-strain genomes for metagenomic binning, comparative biology and taxonomic classification.</title>
        <authorList>
            <person name="Goeker M."/>
        </authorList>
    </citation>
    <scope>NUCLEOTIDE SEQUENCE [LARGE SCALE GENOMIC DNA]</scope>
    <source>
        <strain evidence="2 3">DSM 25894</strain>
    </source>
</reference>
<comment type="caution">
    <text evidence="2">The sequence shown here is derived from an EMBL/GenBank/DDBJ whole genome shotgun (WGS) entry which is preliminary data.</text>
</comment>
<gene>
    <name evidence="2" type="ORF">EDD68_11590</name>
</gene>
<organism evidence="2 3">
    <name type="scientific">Melghiribacillus thermohalophilus</name>
    <dbReference type="NCBI Taxonomy" id="1324956"/>
    <lineage>
        <taxon>Bacteria</taxon>
        <taxon>Bacillati</taxon>
        <taxon>Bacillota</taxon>
        <taxon>Bacilli</taxon>
        <taxon>Bacillales</taxon>
        <taxon>Bacillaceae</taxon>
        <taxon>Melghiribacillus</taxon>
    </lineage>
</organism>
<dbReference type="Pfam" id="PF08113">
    <property type="entry name" value="CoxIIa"/>
    <property type="match status" value="1"/>
</dbReference>
<proteinExistence type="predicted"/>
<dbReference type="EMBL" id="SMAN01000015">
    <property type="protein sequence ID" value="TCT20038.1"/>
    <property type="molecule type" value="Genomic_DNA"/>
</dbReference>
<name>A0A4R3MU94_9BACI</name>
<keyword evidence="1" id="KW-0472">Membrane</keyword>
<accession>A0A4R3MU94</accession>
<dbReference type="AlphaFoldDB" id="A0A4R3MU94"/>
<evidence type="ECO:0000313" key="2">
    <source>
        <dbReference type="EMBL" id="TCT20038.1"/>
    </source>
</evidence>
<dbReference type="Proteomes" id="UP000294650">
    <property type="component" value="Unassembled WGS sequence"/>
</dbReference>